<keyword evidence="1" id="KW-0812">Transmembrane</keyword>
<dbReference type="RefSeq" id="WP_195899294.1">
    <property type="nucleotide sequence ID" value="NZ_JADOGI010000120.1"/>
</dbReference>
<evidence type="ECO:0000313" key="4">
    <source>
        <dbReference type="Proteomes" id="UP000605361"/>
    </source>
</evidence>
<evidence type="ECO:0000256" key="2">
    <source>
        <dbReference type="SAM" id="SignalP"/>
    </source>
</evidence>
<feature type="chain" id="PRO_5039212156" evidence="2">
    <location>
        <begin position="24"/>
        <end position="77"/>
    </location>
</feature>
<protein>
    <submittedName>
        <fullName evidence="3">Uncharacterized protein</fullName>
    </submittedName>
</protein>
<sequence>MRRVARIARYICAVLAVASALMAAAVASNQILNDDKWVLTWAAWAFGLTLLGLLLTKAWEHTQAAGDQNTEGRSGMP</sequence>
<organism evidence="3 4">
    <name type="scientific">Nonomuraea cypriaca</name>
    <dbReference type="NCBI Taxonomy" id="1187855"/>
    <lineage>
        <taxon>Bacteria</taxon>
        <taxon>Bacillati</taxon>
        <taxon>Actinomycetota</taxon>
        <taxon>Actinomycetes</taxon>
        <taxon>Streptosporangiales</taxon>
        <taxon>Streptosporangiaceae</taxon>
        <taxon>Nonomuraea</taxon>
    </lineage>
</organism>
<keyword evidence="1" id="KW-1133">Transmembrane helix</keyword>
<evidence type="ECO:0000256" key="1">
    <source>
        <dbReference type="SAM" id="Phobius"/>
    </source>
</evidence>
<dbReference type="Proteomes" id="UP000605361">
    <property type="component" value="Unassembled WGS sequence"/>
</dbReference>
<keyword evidence="2" id="KW-0732">Signal</keyword>
<gene>
    <name evidence="3" type="ORF">ITP53_32590</name>
</gene>
<name>A0A931AH46_9ACTN</name>
<feature type="signal peptide" evidence="2">
    <location>
        <begin position="1"/>
        <end position="23"/>
    </location>
</feature>
<proteinExistence type="predicted"/>
<comment type="caution">
    <text evidence="3">The sequence shown here is derived from an EMBL/GenBank/DDBJ whole genome shotgun (WGS) entry which is preliminary data.</text>
</comment>
<dbReference type="EMBL" id="JADOGI010000120">
    <property type="protein sequence ID" value="MBF8190368.1"/>
    <property type="molecule type" value="Genomic_DNA"/>
</dbReference>
<reference evidence="3" key="1">
    <citation type="submission" date="2020-11" db="EMBL/GenBank/DDBJ databases">
        <title>Whole-genome analyses of Nonomuraea sp. K274.</title>
        <authorList>
            <person name="Veyisoglu A."/>
        </authorList>
    </citation>
    <scope>NUCLEOTIDE SEQUENCE</scope>
    <source>
        <strain evidence="3">K274</strain>
    </source>
</reference>
<accession>A0A931AH46</accession>
<evidence type="ECO:0000313" key="3">
    <source>
        <dbReference type="EMBL" id="MBF8190368.1"/>
    </source>
</evidence>
<keyword evidence="4" id="KW-1185">Reference proteome</keyword>
<feature type="transmembrane region" description="Helical" evidence="1">
    <location>
        <begin position="37"/>
        <end position="55"/>
    </location>
</feature>
<keyword evidence="1" id="KW-0472">Membrane</keyword>
<dbReference type="AlphaFoldDB" id="A0A931AH46"/>